<dbReference type="InterPro" id="IPR001878">
    <property type="entry name" value="Znf_CCHC"/>
</dbReference>
<evidence type="ECO:0000259" key="3">
    <source>
        <dbReference type="PROSITE" id="PS50158"/>
    </source>
</evidence>
<dbReference type="SUPFAM" id="SSF57756">
    <property type="entry name" value="Retrovirus zinc finger-like domains"/>
    <property type="match status" value="1"/>
</dbReference>
<dbReference type="EMBL" id="LSRX01000375">
    <property type="protein sequence ID" value="OLP99070.1"/>
    <property type="molecule type" value="Genomic_DNA"/>
</dbReference>
<keyword evidence="1" id="KW-0479">Metal-binding</keyword>
<comment type="caution">
    <text evidence="4">The sequence shown here is derived from an EMBL/GenBank/DDBJ whole genome shotgun (WGS) entry which is preliminary data.</text>
</comment>
<gene>
    <name evidence="4" type="ORF">AK812_SmicGene18426</name>
</gene>
<evidence type="ECO:0000256" key="2">
    <source>
        <dbReference type="SAM" id="MobiDB-lite"/>
    </source>
</evidence>
<dbReference type="OrthoDB" id="440046at2759"/>
<keyword evidence="1" id="KW-0862">Zinc</keyword>
<dbReference type="GO" id="GO:0008270">
    <property type="term" value="F:zinc ion binding"/>
    <property type="evidence" value="ECO:0007669"/>
    <property type="project" value="UniProtKB-KW"/>
</dbReference>
<dbReference type="InterPro" id="IPR012337">
    <property type="entry name" value="RNaseH-like_sf"/>
</dbReference>
<sequence length="1307" mass="143758">MAETGTASHPEPSSSFQLPWQAIPKFIPGTTDVTEYSKKLQFLAAMWPKEHLSLLAPRAALMCEGSSFKKVASLDAGKLKANDDSGVKLLVATLGGSWGKTALEEKYDSFEKAIYGTTQKADETNDSYLARHDIHFEELLAAGVTLSEVRAYILLRQSQLSSDDRKRIVVEMNGKLEYQKVCTAIRLLGSRFFTDLQGQRSGKTKTYDANHVDENIGEEPERAYQAAVTAAPDDGDGELDSEFVDALVMAEDQDAMQVQAFEDELEGFFQETPELQEALVSYLEARGRLLAKKRSRGFWPIDSGAKGSKGGRSSKGGKGKGKNAREQLLARISRSHCRACGEKGHWKAECPKLRKPGLQAGRGETATTTVAQVAEPALASTDDSKDPIAEVCADLPEGALKLNQGPHESPAEVLPEATMALHSNGPTGLYMIDLAQLCVGSAREQSCQIVCEEENTSLGERYARMNNPQLRYTPEEIRTMPIEELGKLTIDFGKSMKGRTYMDVAENEVQWTKWIVEHMSKSSKQCHLNFLTFVERYVSQAEAVEDSLLESLEVPEPPANRARPKAVAKSSASRAAASTDAVPEAWDVVSTDDLDPPIDHQVTALATRMSQMESMMHQVLGAIQALRPKMYVDPHRWHATMPWKGNRSLDISYAVKPIWKLEASDRAWLRENGFVLPKTEVPQPALSLCEMSSMKSPLRMELEASEHLLSSSQLTNLASDATAACQSAYRKAEEAAWSVYQDSLLTYGQSLEPQLDVLEVYAGSDSRLTTWINSMGGIKIRCIGSCVPASVNGSASKAIKAVSDFWMSWAGQPRQLYLDPAGEFRSEEILERWQTMSARVFVSAAAWQRGRVERHGDIVKDMLARMDNHSPLTNDTTFDEALLQAFQAKNALVRHQGYSPEQIVLGKAVHVPGSLTSDEDLSSHAATEGNDLEAERHRQRLELRCQARKVFWEADNNHAIRRALLRRGNPTRGPYRPGDWVLYWLRKTSPNRLAAGRWHGPAKVICQEGSAVVWVSHGTTVLRCAPENLRPASLREWQRLAPADLEGISKNVGGSSSFLDLTASDAPANIQQNSQLSNVPEVGAPGQPAPPVPSVPEDNLDQPEHELTPQVSHGEDAVERQVEVERNAGQQASSAAPSPDSVLNPSEAPGHPNPEPELSGVDVPVPESDEGLSVEEVHLASTPLEPEKDDKDALMSFLTLHAAAESVGPPVAEDNMPYVVQPLSCAEQQAFCLEVPVNAKTYRRWAKEKSPEQMITLASVSKRARAEVFVKDLTATERGLFEAAKQKEIQCWLQTSAIRKVVAQKLD</sequence>
<evidence type="ECO:0000256" key="1">
    <source>
        <dbReference type="PROSITE-ProRule" id="PRU00047"/>
    </source>
</evidence>
<feature type="domain" description="CCHC-type" evidence="3">
    <location>
        <begin position="337"/>
        <end position="352"/>
    </location>
</feature>
<feature type="compositionally biased region" description="Low complexity" evidence="2">
    <location>
        <begin position="565"/>
        <end position="575"/>
    </location>
</feature>
<keyword evidence="5" id="KW-1185">Reference proteome</keyword>
<reference evidence="4 5" key="1">
    <citation type="submission" date="2016-02" db="EMBL/GenBank/DDBJ databases">
        <title>Genome analysis of coral dinoflagellate symbionts highlights evolutionary adaptations to a symbiotic lifestyle.</title>
        <authorList>
            <person name="Aranda M."/>
            <person name="Li Y."/>
            <person name="Liew Y.J."/>
            <person name="Baumgarten S."/>
            <person name="Simakov O."/>
            <person name="Wilson M."/>
            <person name="Piel J."/>
            <person name="Ashoor H."/>
            <person name="Bougouffa S."/>
            <person name="Bajic V.B."/>
            <person name="Ryu T."/>
            <person name="Ravasi T."/>
            <person name="Bayer T."/>
            <person name="Micklem G."/>
            <person name="Kim H."/>
            <person name="Bhak J."/>
            <person name="Lajeunesse T.C."/>
            <person name="Voolstra C.R."/>
        </authorList>
    </citation>
    <scope>NUCLEOTIDE SEQUENCE [LARGE SCALE GENOMIC DNA]</scope>
    <source>
        <strain evidence="4 5">CCMP2467</strain>
    </source>
</reference>
<dbReference type="GO" id="GO:0003676">
    <property type="term" value="F:nucleic acid binding"/>
    <property type="evidence" value="ECO:0007669"/>
    <property type="project" value="InterPro"/>
</dbReference>
<dbReference type="PROSITE" id="PS50158">
    <property type="entry name" value="ZF_CCHC"/>
    <property type="match status" value="1"/>
</dbReference>
<dbReference type="SUPFAM" id="SSF53098">
    <property type="entry name" value="Ribonuclease H-like"/>
    <property type="match status" value="1"/>
</dbReference>
<dbReference type="Gene3D" id="4.10.60.10">
    <property type="entry name" value="Zinc finger, CCHC-type"/>
    <property type="match status" value="1"/>
</dbReference>
<feature type="region of interest" description="Disordered" evidence="2">
    <location>
        <begin position="555"/>
        <end position="575"/>
    </location>
</feature>
<dbReference type="InterPro" id="IPR036875">
    <property type="entry name" value="Znf_CCHC_sf"/>
</dbReference>
<proteinExistence type="predicted"/>
<evidence type="ECO:0000313" key="4">
    <source>
        <dbReference type="EMBL" id="OLP99070.1"/>
    </source>
</evidence>
<feature type="region of interest" description="Disordered" evidence="2">
    <location>
        <begin position="300"/>
        <end position="324"/>
    </location>
</feature>
<feature type="region of interest" description="Disordered" evidence="2">
    <location>
        <begin position="1078"/>
        <end position="1168"/>
    </location>
</feature>
<evidence type="ECO:0000313" key="5">
    <source>
        <dbReference type="Proteomes" id="UP000186817"/>
    </source>
</evidence>
<feature type="compositionally biased region" description="Low complexity" evidence="2">
    <location>
        <begin position="1130"/>
        <end position="1139"/>
    </location>
</feature>
<accession>A0A1Q9DV72</accession>
<name>A0A1Q9DV72_SYMMI</name>
<keyword evidence="1" id="KW-0863">Zinc-finger</keyword>
<organism evidence="4 5">
    <name type="scientific">Symbiodinium microadriaticum</name>
    <name type="common">Dinoflagellate</name>
    <name type="synonym">Zooxanthella microadriatica</name>
    <dbReference type="NCBI Taxonomy" id="2951"/>
    <lineage>
        <taxon>Eukaryota</taxon>
        <taxon>Sar</taxon>
        <taxon>Alveolata</taxon>
        <taxon>Dinophyceae</taxon>
        <taxon>Suessiales</taxon>
        <taxon>Symbiodiniaceae</taxon>
        <taxon>Symbiodinium</taxon>
    </lineage>
</organism>
<dbReference type="Pfam" id="PF00098">
    <property type="entry name" value="zf-CCHC"/>
    <property type="match status" value="1"/>
</dbReference>
<protein>
    <recommendedName>
        <fullName evidence="3">CCHC-type domain-containing protein</fullName>
    </recommendedName>
</protein>
<dbReference type="Proteomes" id="UP000186817">
    <property type="component" value="Unassembled WGS sequence"/>
</dbReference>
<dbReference type="Gene3D" id="3.30.420.10">
    <property type="entry name" value="Ribonuclease H-like superfamily/Ribonuclease H"/>
    <property type="match status" value="1"/>
</dbReference>
<feature type="compositionally biased region" description="Basic and acidic residues" evidence="2">
    <location>
        <begin position="1102"/>
        <end position="1126"/>
    </location>
</feature>
<dbReference type="InterPro" id="IPR036397">
    <property type="entry name" value="RNaseH_sf"/>
</dbReference>